<sequence length="165" mass="17989">MSLKYKVGDICEALKSGEVGAIGHQANCFNTMNSGVAKAIRLAFPDAYKADCETFKGDKEKLGSLSVGWNRDEHGNIAGLIYNLYGQYNYGYDSKGYTNYDALRSALEEMHSDLLTSDIRKIGFPKIGAGLGGGDWDTIVEIIEGTFFAGGFEVTIYVLRESDVS</sequence>
<name>A0A2R2YB19_9CAUD</name>
<proteinExistence type="predicted"/>
<dbReference type="SUPFAM" id="SSF52949">
    <property type="entry name" value="Macro domain-like"/>
    <property type="match status" value="1"/>
</dbReference>
<dbReference type="InterPro" id="IPR043472">
    <property type="entry name" value="Macro_dom-like"/>
</dbReference>
<dbReference type="SMART" id="SM00506">
    <property type="entry name" value="A1pp"/>
    <property type="match status" value="1"/>
</dbReference>
<dbReference type="PANTHER" id="PTHR12521:SF0">
    <property type="entry name" value="ADP-RIBOSE GLYCOHYDROLASE OARD1"/>
    <property type="match status" value="1"/>
</dbReference>
<evidence type="ECO:0000259" key="1">
    <source>
        <dbReference type="PROSITE" id="PS51154"/>
    </source>
</evidence>
<dbReference type="PANTHER" id="PTHR12521">
    <property type="entry name" value="PROTEIN C6ORF130"/>
    <property type="match status" value="1"/>
</dbReference>
<keyword evidence="3" id="KW-1185">Reference proteome</keyword>
<dbReference type="InterPro" id="IPR050892">
    <property type="entry name" value="ADP-ribose_metab_enzymes"/>
</dbReference>
<dbReference type="Gene3D" id="3.40.220.10">
    <property type="entry name" value="Leucine Aminopeptidase, subunit E, domain 1"/>
    <property type="match status" value="1"/>
</dbReference>
<protein>
    <recommendedName>
        <fullName evidence="1">Macro domain-containing protein</fullName>
    </recommendedName>
</protein>
<dbReference type="EMBL" id="MF893340">
    <property type="protein sequence ID" value="ATN92903.1"/>
    <property type="molecule type" value="Genomic_DNA"/>
</dbReference>
<organism evidence="2 3">
    <name type="scientific">Pseudomonas phage PPSC2</name>
    <dbReference type="NCBI Taxonomy" id="2041350"/>
    <lineage>
        <taxon>Viruses</taxon>
        <taxon>Duplodnaviria</taxon>
        <taxon>Heunggongvirae</taxon>
        <taxon>Uroviricota</taxon>
        <taxon>Caudoviricetes</taxon>
        <taxon>Vandenendeviridae</taxon>
        <taxon>Gorskivirinae</taxon>
        <taxon>Shenlongvirus</taxon>
        <taxon>Shenlongvirus PPSC2</taxon>
    </lineage>
</organism>
<evidence type="ECO:0000313" key="2">
    <source>
        <dbReference type="EMBL" id="ATN92903.1"/>
    </source>
</evidence>
<dbReference type="PROSITE" id="PS51154">
    <property type="entry name" value="MACRO"/>
    <property type="match status" value="1"/>
</dbReference>
<dbReference type="Pfam" id="PF01661">
    <property type="entry name" value="Macro"/>
    <property type="match status" value="1"/>
</dbReference>
<feature type="domain" description="Macro" evidence="1">
    <location>
        <begin position="1"/>
        <end position="165"/>
    </location>
</feature>
<dbReference type="GO" id="GO:0140291">
    <property type="term" value="P:peptidyl-glutamate ADP-deribosylation"/>
    <property type="evidence" value="ECO:0007669"/>
    <property type="project" value="TreeGrafter"/>
</dbReference>
<dbReference type="Proteomes" id="UP000244827">
    <property type="component" value="Segment"/>
</dbReference>
<evidence type="ECO:0000313" key="3">
    <source>
        <dbReference type="Proteomes" id="UP000244827"/>
    </source>
</evidence>
<reference evidence="2 3" key="1">
    <citation type="journal article" date="2018" name="Arch. Virol.">
        <title>Genomic characterization and phylogenetic analysis of the novel Pseudomonas phage PPSC2.</title>
        <authorList>
            <person name="Wu X."/>
            <person name="Wu Y."/>
            <person name="Tang Y."/>
            <person name="Gan B."/>
        </authorList>
    </citation>
    <scope>NUCLEOTIDE SEQUENCE [LARGE SCALE GENOMIC DNA]</scope>
</reference>
<accession>A0A2R2YB19</accession>
<gene>
    <name evidence="2" type="ORF">PPSC2_140</name>
</gene>
<dbReference type="InterPro" id="IPR002589">
    <property type="entry name" value="Macro_dom"/>
</dbReference>